<name>A0A8S1CQK8_9INSE</name>
<dbReference type="InterPro" id="IPR002347">
    <property type="entry name" value="SDR_fam"/>
</dbReference>
<dbReference type="InterPro" id="IPR036291">
    <property type="entry name" value="NAD(P)-bd_dom_sf"/>
</dbReference>
<dbReference type="Gene3D" id="3.40.50.720">
    <property type="entry name" value="NAD(P)-binding Rossmann-like Domain"/>
    <property type="match status" value="1"/>
</dbReference>
<dbReference type="CDD" id="cd05327">
    <property type="entry name" value="retinol-DH_like_SDR_c_like"/>
    <property type="match status" value="1"/>
</dbReference>
<dbReference type="SUPFAM" id="SSF51735">
    <property type="entry name" value="NAD(P)-binding Rossmann-fold domains"/>
    <property type="match status" value="1"/>
</dbReference>
<keyword evidence="1" id="KW-0560">Oxidoreductase</keyword>
<proteinExistence type="predicted"/>
<dbReference type="EMBL" id="CADEPI010000062">
    <property type="protein sequence ID" value="CAB3371537.1"/>
    <property type="molecule type" value="Genomic_DNA"/>
</dbReference>
<dbReference type="PRINTS" id="PR00081">
    <property type="entry name" value="GDHRDH"/>
</dbReference>
<evidence type="ECO:0000313" key="4">
    <source>
        <dbReference type="Proteomes" id="UP000494165"/>
    </source>
</evidence>
<evidence type="ECO:0000256" key="1">
    <source>
        <dbReference type="ARBA" id="ARBA00023002"/>
    </source>
</evidence>
<protein>
    <submittedName>
        <fullName evidence="3">Uncharacterized protein</fullName>
    </submittedName>
</protein>
<dbReference type="Proteomes" id="UP000494165">
    <property type="component" value="Unassembled WGS sequence"/>
</dbReference>
<dbReference type="Pfam" id="PF00106">
    <property type="entry name" value="adh_short"/>
    <property type="match status" value="1"/>
</dbReference>
<keyword evidence="2" id="KW-0732">Signal</keyword>
<reference evidence="3 4" key="1">
    <citation type="submission" date="2020-04" db="EMBL/GenBank/DDBJ databases">
        <authorList>
            <person name="Alioto T."/>
            <person name="Alioto T."/>
            <person name="Gomez Garrido J."/>
        </authorList>
    </citation>
    <scope>NUCLEOTIDE SEQUENCE [LARGE SCALE GENOMIC DNA]</scope>
</reference>
<dbReference type="OrthoDB" id="191139at2759"/>
<organism evidence="3 4">
    <name type="scientific">Cloeon dipterum</name>
    <dbReference type="NCBI Taxonomy" id="197152"/>
    <lineage>
        <taxon>Eukaryota</taxon>
        <taxon>Metazoa</taxon>
        <taxon>Ecdysozoa</taxon>
        <taxon>Arthropoda</taxon>
        <taxon>Hexapoda</taxon>
        <taxon>Insecta</taxon>
        <taxon>Pterygota</taxon>
        <taxon>Palaeoptera</taxon>
        <taxon>Ephemeroptera</taxon>
        <taxon>Pisciforma</taxon>
        <taxon>Baetidae</taxon>
        <taxon>Cloeon</taxon>
    </lineage>
</organism>
<feature type="chain" id="PRO_5035912652" evidence="2">
    <location>
        <begin position="17"/>
        <end position="334"/>
    </location>
</feature>
<sequence length="334" mass="37630">MLWLLLMSLQVFSAMAATTTAVCVAATAVGLWLVRKFRERQWGYCRSRRTLEGRVCIVTGANGGIGFEVAKDLARRKARVILACRNLNNARKAVEDIRREGILTGELIPMQLDLSSLESIREFSKEALEQFKEIHLLVNNAGVYVPVAEKQKTADGFELHFGVNHLGHFLLTNLLIERIVTSKPSRIVTVSSTLHEKGEIDFNNLQLEDLSNLDPKKSRTNPGYCNSKLANALFSQELAQRVPEGVSTYAVCPGFTLTNLFRSFNPKFYHYIMFAPIMYWYMRSATQGAQGVIACAVSEDFEGQSGLFYKDCKLYKSKADLNPEIAKKLWEKRT</sequence>
<dbReference type="PANTHER" id="PTHR43157:SF31">
    <property type="entry name" value="PHOSPHATIDYLINOSITOL-GLYCAN BIOSYNTHESIS CLASS F PROTEIN"/>
    <property type="match status" value="1"/>
</dbReference>
<evidence type="ECO:0000256" key="2">
    <source>
        <dbReference type="SAM" id="SignalP"/>
    </source>
</evidence>
<keyword evidence="4" id="KW-1185">Reference proteome</keyword>
<comment type="caution">
    <text evidence="3">The sequence shown here is derived from an EMBL/GenBank/DDBJ whole genome shotgun (WGS) entry which is preliminary data.</text>
</comment>
<gene>
    <name evidence="3" type="ORF">CLODIP_2_CD13597</name>
</gene>
<dbReference type="GO" id="GO:0016491">
    <property type="term" value="F:oxidoreductase activity"/>
    <property type="evidence" value="ECO:0007669"/>
    <property type="project" value="UniProtKB-KW"/>
</dbReference>
<dbReference type="AlphaFoldDB" id="A0A8S1CQK8"/>
<accession>A0A8S1CQK8</accession>
<feature type="signal peptide" evidence="2">
    <location>
        <begin position="1"/>
        <end position="16"/>
    </location>
</feature>
<evidence type="ECO:0000313" key="3">
    <source>
        <dbReference type="EMBL" id="CAB3371537.1"/>
    </source>
</evidence>
<dbReference type="PANTHER" id="PTHR43157">
    <property type="entry name" value="PHOSPHATIDYLINOSITOL-GLYCAN BIOSYNTHESIS CLASS F PROTEIN-RELATED"/>
    <property type="match status" value="1"/>
</dbReference>